<protein>
    <submittedName>
        <fullName evidence="2">Phage protein</fullName>
    </submittedName>
</protein>
<feature type="region of interest" description="Disordered" evidence="1">
    <location>
        <begin position="54"/>
        <end position="86"/>
    </location>
</feature>
<accession>A0ABY4WYG4</accession>
<sequence length="86" mass="10149">MPNDLNWDSFKVNEDRAVLVTPDGREFHPYELVTFPIWKAEYYALREKYGRISSPPMRPAREPLTVYRGPKRTAPAPWVPTRDKMK</sequence>
<name>A0ABY4WYG4_9GAMM</name>
<dbReference type="RefSeq" id="WP_353621781.1">
    <property type="nucleotide sequence ID" value="NZ_CP082275.1"/>
</dbReference>
<dbReference type="Proteomes" id="UP001056255">
    <property type="component" value="Chromosome I"/>
</dbReference>
<evidence type="ECO:0000256" key="1">
    <source>
        <dbReference type="SAM" id="MobiDB-lite"/>
    </source>
</evidence>
<dbReference type="InterPro" id="IPR021077">
    <property type="entry name" value="Phage_phi-Lf_Orf112"/>
</dbReference>
<proteinExistence type="predicted"/>
<dbReference type="EMBL" id="CP082275">
    <property type="protein sequence ID" value="USH04025.1"/>
    <property type="molecule type" value="Genomic_DNA"/>
</dbReference>
<dbReference type="Pfam" id="PF12375">
    <property type="entry name" value="DUF3653"/>
    <property type="match status" value="1"/>
</dbReference>
<organism evidence="2 3">
    <name type="scientific">Grimontia kaedaensis</name>
    <dbReference type="NCBI Taxonomy" id="2872157"/>
    <lineage>
        <taxon>Bacteria</taxon>
        <taxon>Pseudomonadati</taxon>
        <taxon>Pseudomonadota</taxon>
        <taxon>Gammaproteobacteria</taxon>
        <taxon>Vibrionales</taxon>
        <taxon>Vibrionaceae</taxon>
        <taxon>Grimontia</taxon>
    </lineage>
</organism>
<gene>
    <name evidence="2" type="ORF">K6Q96_08580</name>
</gene>
<keyword evidence="3" id="KW-1185">Reference proteome</keyword>
<evidence type="ECO:0000313" key="3">
    <source>
        <dbReference type="Proteomes" id="UP001056255"/>
    </source>
</evidence>
<evidence type="ECO:0000313" key="2">
    <source>
        <dbReference type="EMBL" id="USH04025.1"/>
    </source>
</evidence>
<reference evidence="2" key="1">
    <citation type="submission" date="2021-08" db="EMBL/GenBank/DDBJ databases">
        <authorList>
            <person name="Sakaguchi M."/>
            <person name="Kikuchi T."/>
            <person name="Urbanczyk H."/>
        </authorList>
    </citation>
    <scope>NUCLEOTIDE SEQUENCE</scope>
    <source>
        <strain evidence="2">020920N</strain>
    </source>
</reference>